<dbReference type="PROSITE" id="PS50928">
    <property type="entry name" value="ABC_TM1"/>
    <property type="match status" value="1"/>
</dbReference>
<evidence type="ECO:0000313" key="10">
    <source>
        <dbReference type="EMBL" id="MBV0925925.1"/>
    </source>
</evidence>
<keyword evidence="3" id="KW-1003">Cell membrane</keyword>
<evidence type="ECO:0000256" key="1">
    <source>
        <dbReference type="ARBA" id="ARBA00004651"/>
    </source>
</evidence>
<gene>
    <name evidence="10" type="ORF">KTS45_17115</name>
</gene>
<dbReference type="Pfam" id="PF00528">
    <property type="entry name" value="BPD_transp_1"/>
    <property type="match status" value="1"/>
</dbReference>
<dbReference type="PANTHER" id="PTHR43005:SF2">
    <property type="entry name" value="INTEGRAL MEMBRANE SUGAR TRANSPORT PROTEIN"/>
    <property type="match status" value="1"/>
</dbReference>
<dbReference type="RefSeq" id="WP_162318860.1">
    <property type="nucleotide sequence ID" value="NZ_JAHQXF010000003.1"/>
</dbReference>
<evidence type="ECO:0000256" key="5">
    <source>
        <dbReference type="ARBA" id="ARBA00022989"/>
    </source>
</evidence>
<reference evidence="10 11" key="1">
    <citation type="submission" date="2021-06" db="EMBL/GenBank/DDBJ databases">
        <title>New haloarchaea isolates fom saline soil.</title>
        <authorList>
            <person name="Duran-Viseras A."/>
            <person name="Sanchez-Porro C.S."/>
            <person name="Ventosa A."/>
        </authorList>
    </citation>
    <scope>NUCLEOTIDE SEQUENCE [LARGE SCALE GENOMIC DNA]</scope>
    <source>
        <strain evidence="10 11">JCM 183640</strain>
    </source>
</reference>
<evidence type="ECO:0000256" key="2">
    <source>
        <dbReference type="ARBA" id="ARBA00022448"/>
    </source>
</evidence>
<comment type="subcellular location">
    <subcellularLocation>
        <location evidence="1 7">Cell membrane</location>
        <topology evidence="1 7">Multi-pass membrane protein</topology>
    </subcellularLocation>
</comment>
<dbReference type="InterPro" id="IPR000515">
    <property type="entry name" value="MetI-like"/>
</dbReference>
<feature type="region of interest" description="Disordered" evidence="8">
    <location>
        <begin position="1"/>
        <end position="20"/>
    </location>
</feature>
<dbReference type="Proteomes" id="UP000766550">
    <property type="component" value="Unassembled WGS sequence"/>
</dbReference>
<evidence type="ECO:0000256" key="7">
    <source>
        <dbReference type="RuleBase" id="RU363032"/>
    </source>
</evidence>
<dbReference type="AlphaFoldDB" id="A0A8J7Y7C1"/>
<dbReference type="PANTHER" id="PTHR43005">
    <property type="entry name" value="BLR7065 PROTEIN"/>
    <property type="match status" value="1"/>
</dbReference>
<comment type="caution">
    <text evidence="10">The sequence shown here is derived from an EMBL/GenBank/DDBJ whole genome shotgun (WGS) entry which is preliminary data.</text>
</comment>
<dbReference type="GO" id="GO:0005886">
    <property type="term" value="C:plasma membrane"/>
    <property type="evidence" value="ECO:0007669"/>
    <property type="project" value="UniProtKB-SubCell"/>
</dbReference>
<dbReference type="InterPro" id="IPR035906">
    <property type="entry name" value="MetI-like_sf"/>
</dbReference>
<evidence type="ECO:0000256" key="3">
    <source>
        <dbReference type="ARBA" id="ARBA00022475"/>
    </source>
</evidence>
<dbReference type="Gene3D" id="1.10.3720.10">
    <property type="entry name" value="MetI-like"/>
    <property type="match status" value="1"/>
</dbReference>
<dbReference type="SUPFAM" id="SSF161098">
    <property type="entry name" value="MetI-like"/>
    <property type="match status" value="1"/>
</dbReference>
<dbReference type="GO" id="GO:0055085">
    <property type="term" value="P:transmembrane transport"/>
    <property type="evidence" value="ECO:0007669"/>
    <property type="project" value="InterPro"/>
</dbReference>
<keyword evidence="5 7" id="KW-1133">Transmembrane helix</keyword>
<keyword evidence="2 7" id="KW-0813">Transport</keyword>
<keyword evidence="11" id="KW-1185">Reference proteome</keyword>
<protein>
    <submittedName>
        <fullName evidence="10">Sugar ABC transporter permease</fullName>
    </submittedName>
</protein>
<feature type="transmembrane region" description="Helical" evidence="7">
    <location>
        <begin position="94"/>
        <end position="119"/>
    </location>
</feature>
<feature type="transmembrane region" description="Helical" evidence="7">
    <location>
        <begin position="39"/>
        <end position="58"/>
    </location>
</feature>
<feature type="transmembrane region" description="Helical" evidence="7">
    <location>
        <begin position="131"/>
        <end position="151"/>
    </location>
</feature>
<feature type="transmembrane region" description="Helical" evidence="7">
    <location>
        <begin position="288"/>
        <end position="307"/>
    </location>
</feature>
<evidence type="ECO:0000313" key="11">
    <source>
        <dbReference type="Proteomes" id="UP000766550"/>
    </source>
</evidence>
<feature type="domain" description="ABC transmembrane type-1" evidence="9">
    <location>
        <begin position="94"/>
        <end position="308"/>
    </location>
</feature>
<evidence type="ECO:0000256" key="6">
    <source>
        <dbReference type="ARBA" id="ARBA00023136"/>
    </source>
</evidence>
<comment type="similarity">
    <text evidence="7">Belongs to the binding-protein-dependent transport system permease family.</text>
</comment>
<accession>A0A8J7Y7C1</accession>
<dbReference type="OrthoDB" id="45815at2157"/>
<evidence type="ECO:0000256" key="8">
    <source>
        <dbReference type="SAM" id="MobiDB-lite"/>
    </source>
</evidence>
<dbReference type="CDD" id="cd06261">
    <property type="entry name" value="TM_PBP2"/>
    <property type="match status" value="1"/>
</dbReference>
<evidence type="ECO:0000256" key="4">
    <source>
        <dbReference type="ARBA" id="ARBA00022692"/>
    </source>
</evidence>
<feature type="transmembrane region" description="Helical" evidence="7">
    <location>
        <begin position="225"/>
        <end position="247"/>
    </location>
</feature>
<keyword evidence="4 7" id="KW-0812">Transmembrane</keyword>
<keyword evidence="6 7" id="KW-0472">Membrane</keyword>
<evidence type="ECO:0000259" key="9">
    <source>
        <dbReference type="PROSITE" id="PS50928"/>
    </source>
</evidence>
<dbReference type="EMBL" id="JAHQXF010000003">
    <property type="protein sequence ID" value="MBV0925925.1"/>
    <property type="molecule type" value="Genomic_DNA"/>
</dbReference>
<name>A0A8J7Y7C1_9EURY</name>
<sequence length="316" mass="34903">MATETEADREFTTTDVSHLETEQSTREKTLLWVDDHLKWLMTLPAVLILFALTFYPLVRALQMSTMQFLPTGTTFVGAQNYVDLLSNEAFINSLVVTAQFVGIAVGIEFLLGFGIALLLNKKIKLRGLWQTLILIPMILSPTVIGLIWRLLYAPNGLLDYIVAPLTGGANVGWVSETSVALYSVILTDIWQWTPLVVLVLFAGLQSVPDNISEAAVMDGASRWQRFLHITLPYLKSLIVLVLIIRLVDALRVFAKVFVLTRGGPGSATNVISMQMYRTAFRFSNFGEASAMAVSLLVVVLILAMSFVKIANVEFGS</sequence>
<organism evidence="10 11">
    <name type="scientific">Haloarcula limicola</name>
    <dbReference type="NCBI Taxonomy" id="1429915"/>
    <lineage>
        <taxon>Archaea</taxon>
        <taxon>Methanobacteriati</taxon>
        <taxon>Methanobacteriota</taxon>
        <taxon>Stenosarchaea group</taxon>
        <taxon>Halobacteria</taxon>
        <taxon>Halobacteriales</taxon>
        <taxon>Haloarculaceae</taxon>
        <taxon>Haloarcula</taxon>
    </lineage>
</organism>
<proteinExistence type="inferred from homology"/>